<evidence type="ECO:0000313" key="2">
    <source>
        <dbReference type="EMBL" id="TFH80005.1"/>
    </source>
</evidence>
<proteinExistence type="predicted"/>
<feature type="signal peptide" evidence="1">
    <location>
        <begin position="1"/>
        <end position="19"/>
    </location>
</feature>
<evidence type="ECO:0000256" key="1">
    <source>
        <dbReference type="SAM" id="SignalP"/>
    </source>
</evidence>
<dbReference type="Proteomes" id="UP000297555">
    <property type="component" value="Unassembled WGS sequence"/>
</dbReference>
<accession>A0A4Y8VFK1</accession>
<organism evidence="2 3">
    <name type="scientific">Pseudomonas kribbensis</name>
    <dbReference type="NCBI Taxonomy" id="1628086"/>
    <lineage>
        <taxon>Bacteria</taxon>
        <taxon>Pseudomonadati</taxon>
        <taxon>Pseudomonadota</taxon>
        <taxon>Gammaproteobacteria</taxon>
        <taxon>Pseudomonadales</taxon>
        <taxon>Pseudomonadaceae</taxon>
        <taxon>Pseudomonas</taxon>
    </lineage>
</organism>
<feature type="chain" id="PRO_5021505522" description="Cytochrome c family protein" evidence="1">
    <location>
        <begin position="20"/>
        <end position="380"/>
    </location>
</feature>
<name>A0A4Y8VFK1_9PSED</name>
<reference evidence="2 3" key="1">
    <citation type="submission" date="2019-03" db="EMBL/GenBank/DDBJ databases">
        <title>Draft genome sequence of humic substances-degrading Pseudomonas kribbensis CHA-19 from forest soil.</title>
        <authorList>
            <person name="Kim D."/>
        </authorList>
    </citation>
    <scope>NUCLEOTIDE SEQUENCE [LARGE SCALE GENOMIC DNA]</scope>
    <source>
        <strain evidence="2 3">CHA-19</strain>
    </source>
</reference>
<dbReference type="RefSeq" id="WP_134826997.1">
    <property type="nucleotide sequence ID" value="NZ_SPDQ01000015.1"/>
</dbReference>
<dbReference type="OrthoDB" id="280897at2"/>
<protein>
    <recommendedName>
        <fullName evidence="4">Cytochrome c family protein</fullName>
    </recommendedName>
</protein>
<dbReference type="AlphaFoldDB" id="A0A4Y8VFK1"/>
<comment type="caution">
    <text evidence="2">The sequence shown here is derived from an EMBL/GenBank/DDBJ whole genome shotgun (WGS) entry which is preliminary data.</text>
</comment>
<dbReference type="EMBL" id="SPDQ01000015">
    <property type="protein sequence ID" value="TFH80005.1"/>
    <property type="molecule type" value="Genomic_DNA"/>
</dbReference>
<evidence type="ECO:0008006" key="4">
    <source>
        <dbReference type="Google" id="ProtNLM"/>
    </source>
</evidence>
<gene>
    <name evidence="2" type="ORF">E4J90_15130</name>
</gene>
<evidence type="ECO:0000313" key="3">
    <source>
        <dbReference type="Proteomes" id="UP000297555"/>
    </source>
</evidence>
<keyword evidence="1" id="KW-0732">Signal</keyword>
<sequence length="380" mass="42039">MRRAISLTVLSALAGLAQAQDTNSFDCNQFLKFGTDIAKTRAAFQQSPETMAWNWFVCLNQFSPTQASNRVWETMKPSDQVYLPDGAAPGAYASPVPPPTEVLTQARTLGMDLNRTFHNINATQQVDGLALHMGGAVPASQRGNPVRFQLLMGQDTFDYIVQRQVYNMNGQAALPDNLDFPATAWELKAAWLWIGSDTTYRQTLANDGYYIGQAYYEQDDGTYQVGYAALSGLHVVNKLDANWVWTTFENVNNSKYTVTNAPTPTPMTNTTGPTPTAKPVNVSFQASNPTLSKYELIGVEFQPVTQLLANSQLESAFQNTSSCLACHGTAAYSNDKGYYNFAMKQDGGIVYPTTPLPASDFEGYKKLDFVWSLKRAQWQR</sequence>